<keyword evidence="6" id="KW-0418">Kinase</keyword>
<evidence type="ECO:0000259" key="10">
    <source>
        <dbReference type="PROSITE" id="PS50109"/>
    </source>
</evidence>
<organism evidence="11 12">
    <name type="scientific">Paenibacillus chungangensis</name>
    <dbReference type="NCBI Taxonomy" id="696535"/>
    <lineage>
        <taxon>Bacteria</taxon>
        <taxon>Bacillati</taxon>
        <taxon>Bacillota</taxon>
        <taxon>Bacilli</taxon>
        <taxon>Bacillales</taxon>
        <taxon>Paenibacillaceae</taxon>
        <taxon>Paenibacillus</taxon>
    </lineage>
</organism>
<dbReference type="SMART" id="SM00388">
    <property type="entry name" value="HisKA"/>
    <property type="match status" value="1"/>
</dbReference>
<protein>
    <recommendedName>
        <fullName evidence="2">histidine kinase</fullName>
        <ecNumber evidence="2">2.7.13.3</ecNumber>
    </recommendedName>
</protein>
<evidence type="ECO:0000256" key="4">
    <source>
        <dbReference type="ARBA" id="ARBA00022679"/>
    </source>
</evidence>
<dbReference type="PRINTS" id="PR00344">
    <property type="entry name" value="BCTRLSENSOR"/>
</dbReference>
<dbReference type="Pfam" id="PF02518">
    <property type="entry name" value="HATPase_c"/>
    <property type="match status" value="1"/>
</dbReference>
<dbReference type="InterPro" id="IPR003661">
    <property type="entry name" value="HisK_dim/P_dom"/>
</dbReference>
<evidence type="ECO:0000313" key="12">
    <source>
        <dbReference type="Proteomes" id="UP001596989"/>
    </source>
</evidence>
<dbReference type="InterPro" id="IPR000014">
    <property type="entry name" value="PAS"/>
</dbReference>
<sequence length="602" mass="68849">MKAMILQLNPFYIILALTIICYAAYAMFSMIDHSNSTSSQARTGWVVGAASLLTLGHWTMHIVLMLASDYMLVIAWNVFLPFFLSVPITFFALSFYLHKPWGRSRQWLCAMMMSASSVIVHVLTQWTEAIEQFSVNLVLLSLSILLHASGICIALVIYSMKKKYYRMISGVVVGISTMMLHKLSLESVVVKYEHILTMDRMNDYLLLIAFILSVTTLLSLIFGYTSWLNTRNYMIINKQYKQLVDNSVDTIALIKDGKWDYMNPSGLRMFEAAVDRQLVGTSIYTLLQNHHREEMQRWLDHQEDDEAAEPDFMEVQWRTLKGNLLHTEIVKTSTIQSGVHVHQFIIRDISQRKKYERRIINAEKLSIAGELAAGIAHEIRNPLTSLKGFMQLIATGRIQQNRYYPIIKSELMRIESIISEMLMLAKPQVYEFKPLNVRQVMEESITSLAKQAQMQHVSLQYERIPEPLWVLGVDSQLKQVFMNILENAIEAMPHGGIVRIELAPEEKNMVRIVIHDEGDGISEDQLSQIGQPFYTTKQKGTGLGLMVSYKIIHNHGGEITAVSQLETGTTMTIRLPQLDQDPGKELLNDQPFHVVSVFERRE</sequence>
<keyword evidence="3" id="KW-0597">Phosphoprotein</keyword>
<dbReference type="InterPro" id="IPR003594">
    <property type="entry name" value="HATPase_dom"/>
</dbReference>
<evidence type="ECO:0000256" key="5">
    <source>
        <dbReference type="ARBA" id="ARBA00022741"/>
    </source>
</evidence>
<dbReference type="InterPro" id="IPR004358">
    <property type="entry name" value="Sig_transdc_His_kin-like_C"/>
</dbReference>
<evidence type="ECO:0000256" key="3">
    <source>
        <dbReference type="ARBA" id="ARBA00022553"/>
    </source>
</evidence>
<gene>
    <name evidence="11" type="ORF">ACFQ2I_10310</name>
</gene>
<evidence type="ECO:0000256" key="9">
    <source>
        <dbReference type="SAM" id="Phobius"/>
    </source>
</evidence>
<evidence type="ECO:0000256" key="1">
    <source>
        <dbReference type="ARBA" id="ARBA00000085"/>
    </source>
</evidence>
<feature type="domain" description="Histidine kinase" evidence="10">
    <location>
        <begin position="374"/>
        <end position="579"/>
    </location>
</feature>
<dbReference type="Pfam" id="PF00512">
    <property type="entry name" value="HisKA"/>
    <property type="match status" value="1"/>
</dbReference>
<dbReference type="EMBL" id="JBHTJZ010000011">
    <property type="protein sequence ID" value="MFD0959782.1"/>
    <property type="molecule type" value="Genomic_DNA"/>
</dbReference>
<feature type="transmembrane region" description="Helical" evidence="9">
    <location>
        <begin position="12"/>
        <end position="31"/>
    </location>
</feature>
<dbReference type="CDD" id="cd00075">
    <property type="entry name" value="HATPase"/>
    <property type="match status" value="1"/>
</dbReference>
<keyword evidence="9" id="KW-0812">Transmembrane</keyword>
<keyword evidence="7 11" id="KW-0067">ATP-binding</keyword>
<dbReference type="InterPro" id="IPR036890">
    <property type="entry name" value="HATPase_C_sf"/>
</dbReference>
<dbReference type="NCBIfam" id="TIGR00229">
    <property type="entry name" value="sensory_box"/>
    <property type="match status" value="1"/>
</dbReference>
<dbReference type="GO" id="GO:0005524">
    <property type="term" value="F:ATP binding"/>
    <property type="evidence" value="ECO:0007669"/>
    <property type="project" value="UniProtKB-KW"/>
</dbReference>
<keyword evidence="9" id="KW-1133">Transmembrane helix</keyword>
<keyword evidence="4" id="KW-0808">Transferase</keyword>
<evidence type="ECO:0000256" key="2">
    <source>
        <dbReference type="ARBA" id="ARBA00012438"/>
    </source>
</evidence>
<feature type="transmembrane region" description="Helical" evidence="9">
    <location>
        <begin position="43"/>
        <end position="67"/>
    </location>
</feature>
<dbReference type="EC" id="2.7.13.3" evidence="2"/>
<dbReference type="Gene3D" id="3.30.450.20">
    <property type="entry name" value="PAS domain"/>
    <property type="match status" value="1"/>
</dbReference>
<keyword evidence="9" id="KW-0472">Membrane</keyword>
<comment type="caution">
    <text evidence="11">The sequence shown here is derived from an EMBL/GenBank/DDBJ whole genome shotgun (WGS) entry which is preliminary data.</text>
</comment>
<dbReference type="PANTHER" id="PTHR43065">
    <property type="entry name" value="SENSOR HISTIDINE KINASE"/>
    <property type="match status" value="1"/>
</dbReference>
<proteinExistence type="predicted"/>
<keyword evidence="12" id="KW-1185">Reference proteome</keyword>
<dbReference type="SUPFAM" id="SSF47384">
    <property type="entry name" value="Homodimeric domain of signal transducing histidine kinase"/>
    <property type="match status" value="1"/>
</dbReference>
<evidence type="ECO:0000256" key="8">
    <source>
        <dbReference type="ARBA" id="ARBA00023012"/>
    </source>
</evidence>
<dbReference type="Gene3D" id="1.10.287.130">
    <property type="match status" value="1"/>
</dbReference>
<dbReference type="Proteomes" id="UP001596989">
    <property type="component" value="Unassembled WGS sequence"/>
</dbReference>
<feature type="transmembrane region" description="Helical" evidence="9">
    <location>
        <begin position="107"/>
        <end position="127"/>
    </location>
</feature>
<dbReference type="SMART" id="SM00387">
    <property type="entry name" value="HATPase_c"/>
    <property type="match status" value="1"/>
</dbReference>
<reference evidence="12" key="1">
    <citation type="journal article" date="2019" name="Int. J. Syst. Evol. Microbiol.">
        <title>The Global Catalogue of Microorganisms (GCM) 10K type strain sequencing project: providing services to taxonomists for standard genome sequencing and annotation.</title>
        <authorList>
            <consortium name="The Broad Institute Genomics Platform"/>
            <consortium name="The Broad Institute Genome Sequencing Center for Infectious Disease"/>
            <person name="Wu L."/>
            <person name="Ma J."/>
        </authorList>
    </citation>
    <scope>NUCLEOTIDE SEQUENCE [LARGE SCALE GENOMIC DNA]</scope>
    <source>
        <strain evidence="12">CCUG 59129</strain>
    </source>
</reference>
<dbReference type="InterPro" id="IPR035965">
    <property type="entry name" value="PAS-like_dom_sf"/>
</dbReference>
<keyword evidence="8" id="KW-0902">Two-component regulatory system</keyword>
<dbReference type="PANTHER" id="PTHR43065:SF34">
    <property type="entry name" value="SPORULATION KINASE A"/>
    <property type="match status" value="1"/>
</dbReference>
<dbReference type="PROSITE" id="PS50109">
    <property type="entry name" value="HIS_KIN"/>
    <property type="match status" value="1"/>
</dbReference>
<keyword evidence="5" id="KW-0547">Nucleotide-binding</keyword>
<dbReference type="InterPro" id="IPR036097">
    <property type="entry name" value="HisK_dim/P_sf"/>
</dbReference>
<comment type="catalytic activity">
    <reaction evidence="1">
        <text>ATP + protein L-histidine = ADP + protein N-phospho-L-histidine.</text>
        <dbReference type="EC" id="2.7.13.3"/>
    </reaction>
</comment>
<evidence type="ECO:0000256" key="6">
    <source>
        <dbReference type="ARBA" id="ARBA00022777"/>
    </source>
</evidence>
<dbReference type="RefSeq" id="WP_377564039.1">
    <property type="nucleotide sequence ID" value="NZ_JBHTJZ010000011.1"/>
</dbReference>
<dbReference type="Gene3D" id="3.30.565.10">
    <property type="entry name" value="Histidine kinase-like ATPase, C-terminal domain"/>
    <property type="match status" value="1"/>
</dbReference>
<dbReference type="SUPFAM" id="SSF55785">
    <property type="entry name" value="PYP-like sensor domain (PAS domain)"/>
    <property type="match status" value="1"/>
</dbReference>
<feature type="transmembrane region" description="Helical" evidence="9">
    <location>
        <begin position="204"/>
        <end position="228"/>
    </location>
</feature>
<feature type="transmembrane region" description="Helical" evidence="9">
    <location>
        <begin position="73"/>
        <end position="95"/>
    </location>
</feature>
<evidence type="ECO:0000256" key="7">
    <source>
        <dbReference type="ARBA" id="ARBA00022840"/>
    </source>
</evidence>
<dbReference type="CDD" id="cd00082">
    <property type="entry name" value="HisKA"/>
    <property type="match status" value="1"/>
</dbReference>
<dbReference type="InterPro" id="IPR005467">
    <property type="entry name" value="His_kinase_dom"/>
</dbReference>
<accession>A0ABW3HQS9</accession>
<dbReference type="SUPFAM" id="SSF55874">
    <property type="entry name" value="ATPase domain of HSP90 chaperone/DNA topoisomerase II/histidine kinase"/>
    <property type="match status" value="1"/>
</dbReference>
<name>A0ABW3HQS9_9BACL</name>
<feature type="transmembrane region" description="Helical" evidence="9">
    <location>
        <begin position="133"/>
        <end position="157"/>
    </location>
</feature>
<evidence type="ECO:0000313" key="11">
    <source>
        <dbReference type="EMBL" id="MFD0959782.1"/>
    </source>
</evidence>